<organism evidence="6 7">
    <name type="scientific">Lactobacillus panisapium</name>
    <dbReference type="NCBI Taxonomy" id="2012495"/>
    <lineage>
        <taxon>Bacteria</taxon>
        <taxon>Bacillati</taxon>
        <taxon>Bacillota</taxon>
        <taxon>Bacilli</taxon>
        <taxon>Lactobacillales</taxon>
        <taxon>Lactobacillaceae</taxon>
        <taxon>Lactobacillus</taxon>
    </lineage>
</organism>
<dbReference type="EMBL" id="CP048268">
    <property type="protein sequence ID" value="QYN53389.1"/>
    <property type="molecule type" value="Genomic_DNA"/>
</dbReference>
<dbReference type="InterPro" id="IPR036390">
    <property type="entry name" value="WH_DNA-bd_sf"/>
</dbReference>
<sequence>MDSEQIKVFLAVAQQGSFGRVAEQRYVTQRAVSRQISRLENEIGVKLFNRTNNRISLTPAGKYFAGRAQEYLNNFDLTVSELKHISKSTEQTLSIGYFSIFDAYIMEKEIINYRKLQLSPKISFFTMEESVEHCLADLVLNKLDCAYINHYGSYDIPQAELYEYVSVYSNEMVLGISKQNKLSQKKYIDENDLDGATLFYYSSENSDFMRKTFAATLNKNEHNYQIERVSSIEQLLTNTALNQGISYIPRGLIDYIMQPNSEIVYRQFRSQQQNQEYAMQLIYLKNNRSRALKSFVQSLKQFRI</sequence>
<dbReference type="PANTHER" id="PTHR30346">
    <property type="entry name" value="TRANSCRIPTIONAL DUAL REGULATOR HCAR-RELATED"/>
    <property type="match status" value="1"/>
</dbReference>
<dbReference type="SUPFAM" id="SSF46785">
    <property type="entry name" value="Winged helix' DNA-binding domain"/>
    <property type="match status" value="1"/>
</dbReference>
<proteinExistence type="inferred from homology"/>
<evidence type="ECO:0000256" key="2">
    <source>
        <dbReference type="ARBA" id="ARBA00023015"/>
    </source>
</evidence>
<dbReference type="PROSITE" id="PS50931">
    <property type="entry name" value="HTH_LYSR"/>
    <property type="match status" value="1"/>
</dbReference>
<dbReference type="InterPro" id="IPR036388">
    <property type="entry name" value="WH-like_DNA-bd_sf"/>
</dbReference>
<evidence type="ECO:0000313" key="6">
    <source>
        <dbReference type="EMBL" id="QYN53389.1"/>
    </source>
</evidence>
<evidence type="ECO:0000259" key="5">
    <source>
        <dbReference type="PROSITE" id="PS50931"/>
    </source>
</evidence>
<evidence type="ECO:0000256" key="1">
    <source>
        <dbReference type="ARBA" id="ARBA00009437"/>
    </source>
</evidence>
<dbReference type="Pfam" id="PF03466">
    <property type="entry name" value="LysR_substrate"/>
    <property type="match status" value="1"/>
</dbReference>
<keyword evidence="2" id="KW-0805">Transcription regulation</keyword>
<feature type="domain" description="HTH lysR-type" evidence="5">
    <location>
        <begin position="1"/>
        <end position="58"/>
    </location>
</feature>
<dbReference type="InterPro" id="IPR005119">
    <property type="entry name" value="LysR_subst-bd"/>
</dbReference>
<dbReference type="Gene3D" id="3.40.190.10">
    <property type="entry name" value="Periplasmic binding protein-like II"/>
    <property type="match status" value="2"/>
</dbReference>
<dbReference type="SUPFAM" id="SSF53850">
    <property type="entry name" value="Periplasmic binding protein-like II"/>
    <property type="match status" value="1"/>
</dbReference>
<dbReference type="Proteomes" id="UP000826550">
    <property type="component" value="Chromosome"/>
</dbReference>
<dbReference type="InterPro" id="IPR000847">
    <property type="entry name" value="LysR_HTH_N"/>
</dbReference>
<dbReference type="Pfam" id="PF00126">
    <property type="entry name" value="HTH_1"/>
    <property type="match status" value="1"/>
</dbReference>
<evidence type="ECO:0000256" key="3">
    <source>
        <dbReference type="ARBA" id="ARBA00023125"/>
    </source>
</evidence>
<keyword evidence="3" id="KW-0238">DNA-binding</keyword>
<evidence type="ECO:0000256" key="4">
    <source>
        <dbReference type="ARBA" id="ARBA00023163"/>
    </source>
</evidence>
<reference evidence="6 7" key="1">
    <citation type="submission" date="2020-01" db="EMBL/GenBank/DDBJ databases">
        <title>Vast differences in strain-level diversity in the gut microbiota of two closely related honey bee species.</title>
        <authorList>
            <person name="Ellegaard K.M."/>
            <person name="Suenami S."/>
            <person name="Miyazaki R."/>
            <person name="Engel P."/>
        </authorList>
    </citation>
    <scope>NUCLEOTIDE SEQUENCE [LARGE SCALE GENOMIC DNA]</scope>
    <source>
        <strain evidence="6 7">ESL0416</strain>
    </source>
</reference>
<dbReference type="PANTHER" id="PTHR30346:SF28">
    <property type="entry name" value="HTH-TYPE TRANSCRIPTIONAL REGULATOR CYNR"/>
    <property type="match status" value="1"/>
</dbReference>
<keyword evidence="4" id="KW-0804">Transcription</keyword>
<name>A0ABX8W6W4_9LACO</name>
<evidence type="ECO:0000313" key="7">
    <source>
        <dbReference type="Proteomes" id="UP000826550"/>
    </source>
</evidence>
<accession>A0ABX8W6W4</accession>
<protein>
    <submittedName>
        <fullName evidence="6">LysR family transcriptional regulator</fullName>
    </submittedName>
</protein>
<dbReference type="RefSeq" id="WP_220220084.1">
    <property type="nucleotide sequence ID" value="NZ_CP048268.1"/>
</dbReference>
<keyword evidence="7" id="KW-1185">Reference proteome</keyword>
<dbReference type="CDD" id="cd05466">
    <property type="entry name" value="PBP2_LTTR_substrate"/>
    <property type="match status" value="1"/>
</dbReference>
<comment type="similarity">
    <text evidence="1">Belongs to the LysR transcriptional regulatory family.</text>
</comment>
<dbReference type="Gene3D" id="1.10.10.10">
    <property type="entry name" value="Winged helix-like DNA-binding domain superfamily/Winged helix DNA-binding domain"/>
    <property type="match status" value="1"/>
</dbReference>
<gene>
    <name evidence="6" type="ORF">GYM71_08125</name>
</gene>
<dbReference type="PRINTS" id="PR00039">
    <property type="entry name" value="HTHLYSR"/>
</dbReference>